<dbReference type="AlphaFoldDB" id="A0A438BN74"/>
<name>A0A438BN74_VITVI</name>
<dbReference type="Proteomes" id="UP000288805">
    <property type="component" value="Unassembled WGS sequence"/>
</dbReference>
<gene>
    <name evidence="3" type="ORF">CK203_107248</name>
</gene>
<organism evidence="3 4">
    <name type="scientific">Vitis vinifera</name>
    <name type="common">Grape</name>
    <dbReference type="NCBI Taxonomy" id="29760"/>
    <lineage>
        <taxon>Eukaryota</taxon>
        <taxon>Viridiplantae</taxon>
        <taxon>Streptophyta</taxon>
        <taxon>Embryophyta</taxon>
        <taxon>Tracheophyta</taxon>
        <taxon>Spermatophyta</taxon>
        <taxon>Magnoliopsida</taxon>
        <taxon>eudicotyledons</taxon>
        <taxon>Gunneridae</taxon>
        <taxon>Pentapetalae</taxon>
        <taxon>rosids</taxon>
        <taxon>Vitales</taxon>
        <taxon>Vitaceae</taxon>
        <taxon>Viteae</taxon>
        <taxon>Vitis</taxon>
    </lineage>
</organism>
<feature type="domain" description="DUF4283" evidence="2">
    <location>
        <begin position="114"/>
        <end position="181"/>
    </location>
</feature>
<proteinExistence type="predicted"/>
<protein>
    <recommendedName>
        <fullName evidence="2">DUF4283 domain-containing protein</fullName>
    </recommendedName>
</protein>
<evidence type="ECO:0000259" key="2">
    <source>
        <dbReference type="Pfam" id="PF14111"/>
    </source>
</evidence>
<dbReference type="Pfam" id="PF14111">
    <property type="entry name" value="DUF4283"/>
    <property type="match status" value="1"/>
</dbReference>
<dbReference type="InterPro" id="IPR025558">
    <property type="entry name" value="DUF4283"/>
</dbReference>
<feature type="region of interest" description="Disordered" evidence="1">
    <location>
        <begin position="1"/>
        <end position="24"/>
    </location>
</feature>
<evidence type="ECO:0000313" key="3">
    <source>
        <dbReference type="EMBL" id="RVW12425.1"/>
    </source>
</evidence>
<evidence type="ECO:0000313" key="4">
    <source>
        <dbReference type="Proteomes" id="UP000288805"/>
    </source>
</evidence>
<evidence type="ECO:0000256" key="1">
    <source>
        <dbReference type="SAM" id="MobiDB-lite"/>
    </source>
</evidence>
<comment type="caution">
    <text evidence="3">The sequence shown here is derived from an EMBL/GenBank/DDBJ whole genome shotgun (WGS) entry which is preliminary data.</text>
</comment>
<dbReference type="EMBL" id="QGNW01002705">
    <property type="protein sequence ID" value="RVW12425.1"/>
    <property type="molecule type" value="Genomic_DNA"/>
</dbReference>
<sequence length="331" mass="36440">MRGRREFAEGASHARPGNNVKRGGFGVESKRFEVEVEERRGRLHATIVERKVGKRVEGKREDVFSVTRLQQRGLLSSFGSCGFGGKEATKVAKEKERAAARVDITTEEVGRNLSKLGHCIVGTWNHNAAKGDDLRGWGSQLTRIWRLKGSLGLAKMERGKVLLEFEIPAEAEQVSKDGKYFSWGGRSPFREVESGDGMFEGRGKEQRSVGAGSWAACLHVGSGYSEENWGRVWGLPCDDHQTEKMEDLQWARLLVKRNGGSPPSLVEVWIEGFCYEVTLWWEIRPVIKVPATGKRGKTVVTDAKEGGDASARAGARIGGDGGFKARGLPDV</sequence>
<reference evidence="3 4" key="1">
    <citation type="journal article" date="2018" name="PLoS Genet.">
        <title>Population sequencing reveals clonal diversity and ancestral inbreeding in the grapevine cultivar Chardonnay.</title>
        <authorList>
            <person name="Roach M.J."/>
            <person name="Johnson D.L."/>
            <person name="Bohlmann J."/>
            <person name="van Vuuren H.J."/>
            <person name="Jones S.J."/>
            <person name="Pretorius I.S."/>
            <person name="Schmidt S.A."/>
            <person name="Borneman A.R."/>
        </authorList>
    </citation>
    <scope>NUCLEOTIDE SEQUENCE [LARGE SCALE GENOMIC DNA]</scope>
    <source>
        <strain evidence="4">cv. Chardonnay</strain>
        <tissue evidence="3">Leaf</tissue>
    </source>
</reference>
<accession>A0A438BN74</accession>